<dbReference type="Proteomes" id="UP001163726">
    <property type="component" value="Chromosome"/>
</dbReference>
<dbReference type="PANTHER" id="PTHR38037:SF2">
    <property type="entry name" value="ATP-DEPENDENT ZINC PROTEASE DOMAIN-CONTAINING PROTEIN-RELATED"/>
    <property type="match status" value="1"/>
</dbReference>
<name>A0ABY7AH63_9ALTE</name>
<evidence type="ECO:0000313" key="3">
    <source>
        <dbReference type="Proteomes" id="UP001163726"/>
    </source>
</evidence>
<organism evidence="2 3">
    <name type="scientific">Catenovulum adriaticum</name>
    <dbReference type="NCBI Taxonomy" id="2984846"/>
    <lineage>
        <taxon>Bacteria</taxon>
        <taxon>Pseudomonadati</taxon>
        <taxon>Pseudomonadota</taxon>
        <taxon>Gammaproteobacteria</taxon>
        <taxon>Alteromonadales</taxon>
        <taxon>Alteromonadaceae</taxon>
        <taxon>Catenovulum</taxon>
    </lineage>
</organism>
<gene>
    <name evidence="2" type="ORF">OLW01_07170</name>
</gene>
<evidence type="ECO:0000259" key="1">
    <source>
        <dbReference type="Pfam" id="PF05618"/>
    </source>
</evidence>
<dbReference type="EMBL" id="CP109965">
    <property type="protein sequence ID" value="WAJ68975.1"/>
    <property type="molecule type" value="Genomic_DNA"/>
</dbReference>
<keyword evidence="3" id="KW-1185">Reference proteome</keyword>
<dbReference type="RefSeq" id="WP_268073087.1">
    <property type="nucleotide sequence ID" value="NZ_CP109965.1"/>
</dbReference>
<reference evidence="2" key="1">
    <citation type="submission" date="2022-10" db="EMBL/GenBank/DDBJ databases">
        <title>Catenovulum adriacola sp. nov. isolated in the Harbour of Susak.</title>
        <authorList>
            <person name="Schoch T."/>
            <person name="Reich S.J."/>
            <person name="Stoeferle S."/>
            <person name="Flaiz M."/>
            <person name="Kazda M."/>
            <person name="Riedel C.U."/>
            <person name="Duerre P."/>
        </authorList>
    </citation>
    <scope>NUCLEOTIDE SEQUENCE</scope>
    <source>
        <strain evidence="2">TS8</strain>
    </source>
</reference>
<dbReference type="PANTHER" id="PTHR38037">
    <property type="entry name" value="ZN_PROTEASE DOMAIN-CONTAINING PROTEIN"/>
    <property type="match status" value="1"/>
</dbReference>
<sequence>MKNKIIVGALEVCHLPKLGIKNLSVRVDTGAQTSSIHVDNLKKVTKKGKPWVEFDIHPNLYDVNEVTRCESSIKDIRWVKSSNGTRQQRFVIETDFQIGEQSWPILITLTDRSDMTYMMLLGREGMKDKILVDPAQTFLCE</sequence>
<dbReference type="InterPro" id="IPR021109">
    <property type="entry name" value="Peptidase_aspartic_dom_sf"/>
</dbReference>
<feature type="domain" description="Retropepsin-like aspartic endopeptidase" evidence="1">
    <location>
        <begin position="6"/>
        <end position="139"/>
    </location>
</feature>
<evidence type="ECO:0000313" key="2">
    <source>
        <dbReference type="EMBL" id="WAJ68975.1"/>
    </source>
</evidence>
<dbReference type="Pfam" id="PF05618">
    <property type="entry name" value="Zn_protease"/>
    <property type="match status" value="1"/>
</dbReference>
<protein>
    <submittedName>
        <fullName evidence="2">RimK/LysX family protein</fullName>
    </submittedName>
</protein>
<accession>A0ABY7AH63</accession>
<dbReference type="Gene3D" id="2.40.70.10">
    <property type="entry name" value="Acid Proteases"/>
    <property type="match status" value="1"/>
</dbReference>
<proteinExistence type="predicted"/>
<dbReference type="SUPFAM" id="SSF50630">
    <property type="entry name" value="Acid proteases"/>
    <property type="match status" value="1"/>
</dbReference>
<dbReference type="InterPro" id="IPR008503">
    <property type="entry name" value="Asp_endopeptidase"/>
</dbReference>